<gene>
    <name evidence="2" type="ORF">METZ01_LOCUS113495</name>
</gene>
<keyword evidence="1" id="KW-0812">Transmembrane</keyword>
<accession>A0A381X828</accession>
<name>A0A381X828_9ZZZZ</name>
<feature type="transmembrane region" description="Helical" evidence="1">
    <location>
        <begin position="50"/>
        <end position="68"/>
    </location>
</feature>
<dbReference type="EMBL" id="UINC01014164">
    <property type="protein sequence ID" value="SVA60641.1"/>
    <property type="molecule type" value="Genomic_DNA"/>
</dbReference>
<keyword evidence="1" id="KW-0472">Membrane</keyword>
<evidence type="ECO:0000256" key="1">
    <source>
        <dbReference type="SAM" id="Phobius"/>
    </source>
</evidence>
<sequence>MKQIISTVNGWVTELNTFLQGLVVLGVVVGILFNDYFGVIGGIGNLMGQIGESGLAGLVALILVVLWYKK</sequence>
<keyword evidence="1" id="KW-1133">Transmembrane helix</keyword>
<dbReference type="AlphaFoldDB" id="A0A381X828"/>
<feature type="transmembrane region" description="Helical" evidence="1">
    <location>
        <begin position="21"/>
        <end position="44"/>
    </location>
</feature>
<organism evidence="2">
    <name type="scientific">marine metagenome</name>
    <dbReference type="NCBI Taxonomy" id="408172"/>
    <lineage>
        <taxon>unclassified sequences</taxon>
        <taxon>metagenomes</taxon>
        <taxon>ecological metagenomes</taxon>
    </lineage>
</organism>
<protein>
    <submittedName>
        <fullName evidence="2">Uncharacterized protein</fullName>
    </submittedName>
</protein>
<reference evidence="2" key="1">
    <citation type="submission" date="2018-05" db="EMBL/GenBank/DDBJ databases">
        <authorList>
            <person name="Lanie J.A."/>
            <person name="Ng W.-L."/>
            <person name="Kazmierczak K.M."/>
            <person name="Andrzejewski T.M."/>
            <person name="Davidsen T.M."/>
            <person name="Wayne K.J."/>
            <person name="Tettelin H."/>
            <person name="Glass J.I."/>
            <person name="Rusch D."/>
            <person name="Podicherti R."/>
            <person name="Tsui H.-C.T."/>
            <person name="Winkler M.E."/>
        </authorList>
    </citation>
    <scope>NUCLEOTIDE SEQUENCE</scope>
</reference>
<evidence type="ECO:0000313" key="2">
    <source>
        <dbReference type="EMBL" id="SVA60641.1"/>
    </source>
</evidence>
<proteinExistence type="predicted"/>